<proteinExistence type="predicted"/>
<feature type="compositionally biased region" description="Pro residues" evidence="1">
    <location>
        <begin position="39"/>
        <end position="52"/>
    </location>
</feature>
<accession>A0A0A9EY68</accession>
<sequence>MRELVQKYGKRSSVQAHPWDDDDDDDIPEWNPNQQIRQPPLPLAPQQLPLPPPPLVQMVHPYHQQHYLSPNALQPQVPISPLPQAYLRTQQLPLQQQPNTWWPANGVAAAGGAAQVTNIVQQPQYGIVPSNSSLQGYDTGSVGGMAWRPR</sequence>
<feature type="region of interest" description="Disordered" evidence="1">
    <location>
        <begin position="1"/>
        <end position="52"/>
    </location>
</feature>
<organism evidence="2">
    <name type="scientific">Arundo donax</name>
    <name type="common">Giant reed</name>
    <name type="synonym">Donax arundinaceus</name>
    <dbReference type="NCBI Taxonomy" id="35708"/>
    <lineage>
        <taxon>Eukaryota</taxon>
        <taxon>Viridiplantae</taxon>
        <taxon>Streptophyta</taxon>
        <taxon>Embryophyta</taxon>
        <taxon>Tracheophyta</taxon>
        <taxon>Spermatophyta</taxon>
        <taxon>Magnoliopsida</taxon>
        <taxon>Liliopsida</taxon>
        <taxon>Poales</taxon>
        <taxon>Poaceae</taxon>
        <taxon>PACMAD clade</taxon>
        <taxon>Arundinoideae</taxon>
        <taxon>Arundineae</taxon>
        <taxon>Arundo</taxon>
    </lineage>
</organism>
<evidence type="ECO:0000313" key="2">
    <source>
        <dbReference type="EMBL" id="JAE03929.1"/>
    </source>
</evidence>
<dbReference type="AlphaFoldDB" id="A0A0A9EY68"/>
<reference evidence="2" key="1">
    <citation type="submission" date="2014-09" db="EMBL/GenBank/DDBJ databases">
        <authorList>
            <person name="Magalhaes I.L.F."/>
            <person name="Oliveira U."/>
            <person name="Santos F.R."/>
            <person name="Vidigal T.H.D.A."/>
            <person name="Brescovit A.D."/>
            <person name="Santos A.J."/>
        </authorList>
    </citation>
    <scope>NUCLEOTIDE SEQUENCE</scope>
    <source>
        <tissue evidence="2">Shoot tissue taken approximately 20 cm above the soil surface</tissue>
    </source>
</reference>
<dbReference type="EMBL" id="GBRH01193967">
    <property type="protein sequence ID" value="JAE03929.1"/>
    <property type="molecule type" value="Transcribed_RNA"/>
</dbReference>
<evidence type="ECO:0000256" key="1">
    <source>
        <dbReference type="SAM" id="MobiDB-lite"/>
    </source>
</evidence>
<protein>
    <submittedName>
        <fullName evidence="2">Uncharacterized protein</fullName>
    </submittedName>
</protein>
<reference evidence="2" key="2">
    <citation type="journal article" date="2015" name="Data Brief">
        <title>Shoot transcriptome of the giant reed, Arundo donax.</title>
        <authorList>
            <person name="Barrero R.A."/>
            <person name="Guerrero F.D."/>
            <person name="Moolhuijzen P."/>
            <person name="Goolsby J.A."/>
            <person name="Tidwell J."/>
            <person name="Bellgard S.E."/>
            <person name="Bellgard M.I."/>
        </authorList>
    </citation>
    <scope>NUCLEOTIDE SEQUENCE</scope>
    <source>
        <tissue evidence="2">Shoot tissue taken approximately 20 cm above the soil surface</tissue>
    </source>
</reference>
<name>A0A0A9EY68_ARUDO</name>